<feature type="region of interest" description="Disordered" evidence="1">
    <location>
        <begin position="82"/>
        <end position="129"/>
    </location>
</feature>
<gene>
    <name evidence="2" type="ORF">L228DRAFT_247377</name>
</gene>
<dbReference type="GeneID" id="28897766"/>
<dbReference type="InParanoid" id="A0A165H3Y7"/>
<evidence type="ECO:0000256" key="1">
    <source>
        <dbReference type="SAM" id="MobiDB-lite"/>
    </source>
</evidence>
<dbReference type="EMBL" id="KV407458">
    <property type="protein sequence ID" value="KZF22953.1"/>
    <property type="molecule type" value="Genomic_DNA"/>
</dbReference>
<reference evidence="2 3" key="1">
    <citation type="journal article" date="2016" name="Fungal Biol.">
        <title>The genome of Xylona heveae provides a window into fungal endophytism.</title>
        <authorList>
            <person name="Gazis R."/>
            <person name="Kuo A."/>
            <person name="Riley R."/>
            <person name="LaButti K."/>
            <person name="Lipzen A."/>
            <person name="Lin J."/>
            <person name="Amirebrahimi M."/>
            <person name="Hesse C.N."/>
            <person name="Spatafora J.W."/>
            <person name="Henrissat B."/>
            <person name="Hainaut M."/>
            <person name="Grigoriev I.V."/>
            <person name="Hibbett D.S."/>
        </authorList>
    </citation>
    <scope>NUCLEOTIDE SEQUENCE [LARGE SCALE GENOMIC DNA]</scope>
    <source>
        <strain evidence="2 3">TC161</strain>
    </source>
</reference>
<dbReference type="AlphaFoldDB" id="A0A165H3Y7"/>
<proteinExistence type="predicted"/>
<sequence length="271" mass="29380">MTTTAEAEAEAEEAEETAATAATSLAIPCSLSVSSLRLIRGFQKLGTFSIPDVEPDAKIKTKPPKIVDDAEGLHAYLTTLISTHPNPTRPTKHPTSHPTQDPTRHITKHTKNTKATTNDSSDEQEPWHPASTTAEDYIVSSILQNLHHLSSGRGSSSSTGSLSIQIQLFSISVLGTAPDALFNHSDVGGTTTTNTATSSGSSGGSQVLVWRWAKPESAYDRKSGFWETKIDDAIDDGEWSGGRELYLLVQSVSRERREELKHGRVVIQLEY</sequence>
<organism evidence="2 3">
    <name type="scientific">Xylona heveae (strain CBS 132557 / TC161)</name>
    <dbReference type="NCBI Taxonomy" id="1328760"/>
    <lineage>
        <taxon>Eukaryota</taxon>
        <taxon>Fungi</taxon>
        <taxon>Dikarya</taxon>
        <taxon>Ascomycota</taxon>
        <taxon>Pezizomycotina</taxon>
        <taxon>Xylonomycetes</taxon>
        <taxon>Xylonales</taxon>
        <taxon>Xylonaceae</taxon>
        <taxon>Xylona</taxon>
    </lineage>
</organism>
<accession>A0A165H3Y7</accession>
<dbReference type="OrthoDB" id="3476937at2759"/>
<dbReference type="Proteomes" id="UP000076632">
    <property type="component" value="Unassembled WGS sequence"/>
</dbReference>
<dbReference type="RefSeq" id="XP_018188508.1">
    <property type="nucleotide sequence ID" value="XM_018332629.1"/>
</dbReference>
<name>A0A165H3Y7_XYLHT</name>
<feature type="region of interest" description="Disordered" evidence="1">
    <location>
        <begin position="1"/>
        <end position="21"/>
    </location>
</feature>
<keyword evidence="3" id="KW-1185">Reference proteome</keyword>
<protein>
    <submittedName>
        <fullName evidence="2">Uncharacterized protein</fullName>
    </submittedName>
</protein>
<evidence type="ECO:0000313" key="2">
    <source>
        <dbReference type="EMBL" id="KZF22953.1"/>
    </source>
</evidence>
<feature type="compositionally biased region" description="Acidic residues" evidence="1">
    <location>
        <begin position="7"/>
        <end position="16"/>
    </location>
</feature>
<evidence type="ECO:0000313" key="3">
    <source>
        <dbReference type="Proteomes" id="UP000076632"/>
    </source>
</evidence>